<evidence type="ECO:0000259" key="13">
    <source>
        <dbReference type="Pfam" id="PF13796"/>
    </source>
</evidence>
<feature type="transmembrane region" description="Helical" evidence="10">
    <location>
        <begin position="242"/>
        <end position="262"/>
    </location>
</feature>
<dbReference type="InterPro" id="IPR011712">
    <property type="entry name" value="Sig_transdc_His_kin_sub3_dim/P"/>
</dbReference>
<dbReference type="EMBL" id="VAVZ01000018">
    <property type="protein sequence ID" value="TLP97336.1"/>
    <property type="molecule type" value="Genomic_DNA"/>
</dbReference>
<reference evidence="14 15" key="1">
    <citation type="submission" date="2019-05" db="EMBL/GenBank/DDBJ databases">
        <title>Nesterenkonia sp. GY074 isolated from the Southern Atlantic Ocean.</title>
        <authorList>
            <person name="Zhang G."/>
        </authorList>
    </citation>
    <scope>NUCLEOTIDE SEQUENCE [LARGE SCALE GENOMIC DNA]</scope>
    <source>
        <strain evidence="14 15">GY074</strain>
    </source>
</reference>
<evidence type="ECO:0000256" key="9">
    <source>
        <dbReference type="SAM" id="Coils"/>
    </source>
</evidence>
<sequence length="624" mass="65830">MTSTWQHAERTRGIARRLARDYTYVLPGFPIALFSFSLLLVMTVVSAATAIVWVGALLMPLTLVVASGFAELDRTRLRSWGAAAPPVAYQPLGSGVKDRLRVLADPRRWLDLVFEMLITMPLRLITFTVAVVWSLAGPAAVTYFFWSLFLPDQGVFIRALNAVNPALAPPTAVTQYALDAGVFFLLGLAVLATLPAVIHALAAADVSLSTALLASGRRDAATTDLTSRAYGSYRTASFSPAAWSWIGTGFAAVVLFFVGWPVTAAIHSVNVVFALILVMVHCGAVVLTLHRPWIGLALSLGAAGGIMVAAVDSGAAPWPWPVTSLITQSAVLTVAALARPWYLAVSAWCAGAVLTLVALLGVAEMPDGAMANSIVYASVTAGVVVIGVLVRIWILNAGRLEAAERTSAEQDRRRKELQERNRIARELHDVVAHSMSVISVQAATAQYRIPGMSSTALREFDEIAGSSRQALGEMRMLLSILRGEDEVPTAPEPGLEDIDGLIDATRASGTTITYSGLNLTEDAHAPAATGLAAYRIVQEALSNALRHAPSATVKVDVAPETHSTGRQLRISVMNGPSPKEIVDPAPGAGLGLSGIRERASAVGGSVSTGSTPDGGFVVRAVLPL</sequence>
<feature type="domain" description="Histidine kinase/HSP90-like ATPase" evidence="11">
    <location>
        <begin position="533"/>
        <end position="624"/>
    </location>
</feature>
<dbReference type="Gene3D" id="1.20.5.1930">
    <property type="match status" value="1"/>
</dbReference>
<dbReference type="AlphaFoldDB" id="A0A5R9BAT7"/>
<dbReference type="PANTHER" id="PTHR24421:SF10">
    <property type="entry name" value="NITRATE_NITRITE SENSOR PROTEIN NARQ"/>
    <property type="match status" value="1"/>
</dbReference>
<evidence type="ECO:0000256" key="4">
    <source>
        <dbReference type="ARBA" id="ARBA00022679"/>
    </source>
</evidence>
<feature type="transmembrane region" description="Helical" evidence="10">
    <location>
        <begin position="182"/>
        <end position="208"/>
    </location>
</feature>
<evidence type="ECO:0000256" key="8">
    <source>
        <dbReference type="ARBA" id="ARBA00023012"/>
    </source>
</evidence>
<dbReference type="RefSeq" id="WP_138252963.1">
    <property type="nucleotide sequence ID" value="NZ_VAVZ01000018.1"/>
</dbReference>
<dbReference type="SUPFAM" id="SSF55874">
    <property type="entry name" value="ATPase domain of HSP90 chaperone/DNA topoisomerase II/histidine kinase"/>
    <property type="match status" value="1"/>
</dbReference>
<comment type="catalytic activity">
    <reaction evidence="1">
        <text>ATP + protein L-histidine = ADP + protein N-phospho-L-histidine.</text>
        <dbReference type="EC" id="2.7.13.3"/>
    </reaction>
</comment>
<accession>A0A5R9BAT7</accession>
<evidence type="ECO:0000313" key="14">
    <source>
        <dbReference type="EMBL" id="TLP97336.1"/>
    </source>
</evidence>
<keyword evidence="10" id="KW-0812">Transmembrane</keyword>
<keyword evidence="10" id="KW-1133">Transmembrane helix</keyword>
<evidence type="ECO:0000256" key="7">
    <source>
        <dbReference type="ARBA" id="ARBA00022840"/>
    </source>
</evidence>
<evidence type="ECO:0000256" key="2">
    <source>
        <dbReference type="ARBA" id="ARBA00012438"/>
    </source>
</evidence>
<feature type="transmembrane region" description="Helical" evidence="10">
    <location>
        <begin position="50"/>
        <end position="70"/>
    </location>
</feature>
<keyword evidence="3" id="KW-0597">Phosphoprotein</keyword>
<dbReference type="PANTHER" id="PTHR24421">
    <property type="entry name" value="NITRATE/NITRITE SENSOR PROTEIN NARX-RELATED"/>
    <property type="match status" value="1"/>
</dbReference>
<evidence type="ECO:0000256" key="5">
    <source>
        <dbReference type="ARBA" id="ARBA00022741"/>
    </source>
</evidence>
<feature type="transmembrane region" description="Helical" evidence="10">
    <location>
        <begin position="374"/>
        <end position="394"/>
    </location>
</feature>
<feature type="transmembrane region" description="Helical" evidence="10">
    <location>
        <begin position="21"/>
        <end position="44"/>
    </location>
</feature>
<gene>
    <name evidence="14" type="ORF">FEF26_07725</name>
</gene>
<comment type="caution">
    <text evidence="14">The sequence shown here is derived from an EMBL/GenBank/DDBJ whole genome shotgun (WGS) entry which is preliminary data.</text>
</comment>
<dbReference type="GO" id="GO:0046983">
    <property type="term" value="F:protein dimerization activity"/>
    <property type="evidence" value="ECO:0007669"/>
    <property type="project" value="InterPro"/>
</dbReference>
<dbReference type="Gene3D" id="3.30.565.10">
    <property type="entry name" value="Histidine kinase-like ATPase, C-terminal domain"/>
    <property type="match status" value="1"/>
</dbReference>
<dbReference type="InterPro" id="IPR003594">
    <property type="entry name" value="HATPase_dom"/>
</dbReference>
<keyword evidence="8" id="KW-0902">Two-component regulatory system</keyword>
<evidence type="ECO:0000256" key="1">
    <source>
        <dbReference type="ARBA" id="ARBA00000085"/>
    </source>
</evidence>
<evidence type="ECO:0000259" key="12">
    <source>
        <dbReference type="Pfam" id="PF07730"/>
    </source>
</evidence>
<dbReference type="OrthoDB" id="227596at2"/>
<dbReference type="GO" id="GO:0016020">
    <property type="term" value="C:membrane"/>
    <property type="evidence" value="ECO:0007669"/>
    <property type="project" value="InterPro"/>
</dbReference>
<evidence type="ECO:0000313" key="15">
    <source>
        <dbReference type="Proteomes" id="UP000310458"/>
    </source>
</evidence>
<feature type="transmembrane region" description="Helical" evidence="10">
    <location>
        <begin position="296"/>
        <end position="320"/>
    </location>
</feature>
<keyword evidence="6 14" id="KW-0418">Kinase</keyword>
<evidence type="ECO:0000256" key="3">
    <source>
        <dbReference type="ARBA" id="ARBA00022553"/>
    </source>
</evidence>
<dbReference type="CDD" id="cd16917">
    <property type="entry name" value="HATPase_UhpB-NarQ-NarX-like"/>
    <property type="match status" value="1"/>
</dbReference>
<proteinExistence type="predicted"/>
<keyword evidence="4" id="KW-0808">Transferase</keyword>
<keyword evidence="10" id="KW-0472">Membrane</keyword>
<dbReference type="GO" id="GO:0005524">
    <property type="term" value="F:ATP binding"/>
    <property type="evidence" value="ECO:0007669"/>
    <property type="project" value="UniProtKB-KW"/>
</dbReference>
<dbReference type="Pfam" id="PF02518">
    <property type="entry name" value="HATPase_c"/>
    <property type="match status" value="1"/>
</dbReference>
<dbReference type="Pfam" id="PF13796">
    <property type="entry name" value="Sensor"/>
    <property type="match status" value="1"/>
</dbReference>
<evidence type="ECO:0000256" key="6">
    <source>
        <dbReference type="ARBA" id="ARBA00022777"/>
    </source>
</evidence>
<name>A0A5R9BAT7_9MICC</name>
<keyword evidence="5" id="KW-0547">Nucleotide-binding</keyword>
<feature type="domain" description="Signal transduction histidine kinase subgroup 3 dimerisation and phosphoacceptor" evidence="12">
    <location>
        <begin position="419"/>
        <end position="484"/>
    </location>
</feature>
<keyword evidence="9" id="KW-0175">Coiled coil</keyword>
<dbReference type="InterPro" id="IPR025828">
    <property type="entry name" value="Put_sensor_dom"/>
</dbReference>
<dbReference type="Proteomes" id="UP000310458">
    <property type="component" value="Unassembled WGS sequence"/>
</dbReference>
<protein>
    <recommendedName>
        <fullName evidence="2">histidine kinase</fullName>
        <ecNumber evidence="2">2.7.13.3</ecNumber>
    </recommendedName>
</protein>
<feature type="transmembrane region" description="Helical" evidence="10">
    <location>
        <begin position="268"/>
        <end position="289"/>
    </location>
</feature>
<evidence type="ECO:0000256" key="10">
    <source>
        <dbReference type="SAM" id="Phobius"/>
    </source>
</evidence>
<keyword evidence="7" id="KW-0067">ATP-binding</keyword>
<dbReference type="GO" id="GO:0000155">
    <property type="term" value="F:phosphorelay sensor kinase activity"/>
    <property type="evidence" value="ECO:0007669"/>
    <property type="project" value="InterPro"/>
</dbReference>
<feature type="coiled-coil region" evidence="9">
    <location>
        <begin position="400"/>
        <end position="427"/>
    </location>
</feature>
<dbReference type="Pfam" id="PF07730">
    <property type="entry name" value="HisKA_3"/>
    <property type="match status" value="1"/>
</dbReference>
<dbReference type="EC" id="2.7.13.3" evidence="2"/>
<feature type="transmembrane region" description="Helical" evidence="10">
    <location>
        <begin position="340"/>
        <end position="362"/>
    </location>
</feature>
<feature type="transmembrane region" description="Helical" evidence="10">
    <location>
        <begin position="124"/>
        <end position="146"/>
    </location>
</feature>
<keyword evidence="15" id="KW-1185">Reference proteome</keyword>
<dbReference type="InterPro" id="IPR036890">
    <property type="entry name" value="HATPase_C_sf"/>
</dbReference>
<evidence type="ECO:0000259" key="11">
    <source>
        <dbReference type="Pfam" id="PF02518"/>
    </source>
</evidence>
<dbReference type="InterPro" id="IPR050482">
    <property type="entry name" value="Sensor_HK_TwoCompSys"/>
</dbReference>
<organism evidence="14 15">
    <name type="scientific">Nesterenkonia salmonea</name>
    <dbReference type="NCBI Taxonomy" id="1804987"/>
    <lineage>
        <taxon>Bacteria</taxon>
        <taxon>Bacillati</taxon>
        <taxon>Actinomycetota</taxon>
        <taxon>Actinomycetes</taxon>
        <taxon>Micrococcales</taxon>
        <taxon>Micrococcaceae</taxon>
        <taxon>Nesterenkonia</taxon>
    </lineage>
</organism>
<feature type="domain" description="Putative sensor" evidence="13">
    <location>
        <begin position="24"/>
        <end position="213"/>
    </location>
</feature>